<name>A0ABW1JLL9_9NOCA</name>
<dbReference type="RefSeq" id="WP_378599968.1">
    <property type="nucleotide sequence ID" value="NZ_JBHSQN010000002.1"/>
</dbReference>
<evidence type="ECO:0000313" key="3">
    <source>
        <dbReference type="Proteomes" id="UP001596223"/>
    </source>
</evidence>
<feature type="transmembrane region" description="Helical" evidence="1">
    <location>
        <begin position="67"/>
        <end position="87"/>
    </location>
</feature>
<accession>A0ABW1JLL9</accession>
<evidence type="ECO:0000256" key="1">
    <source>
        <dbReference type="SAM" id="Phobius"/>
    </source>
</evidence>
<dbReference type="InterPro" id="IPR009793">
    <property type="entry name" value="DUF1361"/>
</dbReference>
<keyword evidence="1" id="KW-0812">Transmembrane</keyword>
<comment type="caution">
    <text evidence="2">The sequence shown here is derived from an EMBL/GenBank/DDBJ whole genome shotgun (WGS) entry which is preliminary data.</text>
</comment>
<feature type="transmembrane region" description="Helical" evidence="1">
    <location>
        <begin position="108"/>
        <end position="141"/>
    </location>
</feature>
<dbReference type="Proteomes" id="UP001596223">
    <property type="component" value="Unassembled WGS sequence"/>
</dbReference>
<feature type="transmembrane region" description="Helical" evidence="1">
    <location>
        <begin position="153"/>
        <end position="176"/>
    </location>
</feature>
<evidence type="ECO:0000313" key="2">
    <source>
        <dbReference type="EMBL" id="MFC6010277.1"/>
    </source>
</evidence>
<feature type="transmembrane region" description="Helical" evidence="1">
    <location>
        <begin position="6"/>
        <end position="25"/>
    </location>
</feature>
<proteinExistence type="predicted"/>
<reference evidence="3" key="1">
    <citation type="journal article" date="2019" name="Int. J. Syst. Evol. Microbiol.">
        <title>The Global Catalogue of Microorganisms (GCM) 10K type strain sequencing project: providing services to taxonomists for standard genome sequencing and annotation.</title>
        <authorList>
            <consortium name="The Broad Institute Genomics Platform"/>
            <consortium name="The Broad Institute Genome Sequencing Center for Infectious Disease"/>
            <person name="Wu L."/>
            <person name="Ma J."/>
        </authorList>
    </citation>
    <scope>NUCLEOTIDE SEQUENCE [LARGE SCALE GENOMIC DNA]</scope>
    <source>
        <strain evidence="3">CCUG 36956</strain>
    </source>
</reference>
<organism evidence="2 3">
    <name type="scientific">Nocardia lasii</name>
    <dbReference type="NCBI Taxonomy" id="1616107"/>
    <lineage>
        <taxon>Bacteria</taxon>
        <taxon>Bacillati</taxon>
        <taxon>Actinomycetota</taxon>
        <taxon>Actinomycetes</taxon>
        <taxon>Mycobacteriales</taxon>
        <taxon>Nocardiaceae</taxon>
        <taxon>Nocardia</taxon>
    </lineage>
</organism>
<feature type="transmembrane region" description="Helical" evidence="1">
    <location>
        <begin position="197"/>
        <end position="221"/>
    </location>
</feature>
<keyword evidence="1" id="KW-0472">Membrane</keyword>
<keyword evidence="3" id="KW-1185">Reference proteome</keyword>
<protein>
    <submittedName>
        <fullName evidence="2">DUF1361 domain-containing protein</fullName>
    </submittedName>
</protein>
<keyword evidence="1" id="KW-1133">Transmembrane helix</keyword>
<gene>
    <name evidence="2" type="ORF">ACFP3H_04385</name>
</gene>
<feature type="transmembrane region" description="Helical" evidence="1">
    <location>
        <begin position="37"/>
        <end position="61"/>
    </location>
</feature>
<dbReference type="EMBL" id="JBHSQN010000002">
    <property type="protein sequence ID" value="MFC6010277.1"/>
    <property type="molecule type" value="Genomic_DNA"/>
</dbReference>
<sequence>MKPGELLLLLTAALNAYALLLIYLRSWLYRVPVYRPMVLNFFLSLLPLAILAGVVVVTAVVHLIAPIWVTITVGAAGLLVWLLALPNSSYLITELNLNHRREDDPVPLWYDIVAVLSFAMSGVVNMVVCVFVVQLGFVIAIFGDSDNAAMRGGWALLLAVLIIVAVSVGIYLGRYLRLNSWDVRSPHRLWAKVREHFDSVAALGNFALFCVCHTIFLWLMYSLIVGPLIDAVAG</sequence>
<dbReference type="Pfam" id="PF07099">
    <property type="entry name" value="DUF1361"/>
    <property type="match status" value="1"/>
</dbReference>